<dbReference type="RefSeq" id="WP_091377328.1">
    <property type="nucleotide sequence ID" value="NZ_FNDV01000004.1"/>
</dbReference>
<reference evidence="2" key="1">
    <citation type="submission" date="2016-10" db="EMBL/GenBank/DDBJ databases">
        <authorList>
            <person name="Varghese N."/>
            <person name="Submissions S."/>
        </authorList>
    </citation>
    <scope>NUCLEOTIDE SEQUENCE [LARGE SCALE GENOMIC DNA]</scope>
    <source>
        <strain evidence="2">IBRC-M 10655</strain>
    </source>
</reference>
<gene>
    <name evidence="1" type="ORF">SAMN05192558_10790</name>
</gene>
<protein>
    <submittedName>
        <fullName evidence="1">Uncharacterized protein</fullName>
    </submittedName>
</protein>
<keyword evidence="2" id="KW-1185">Reference proteome</keyword>
<sequence>MDTVGDRRGDNAKALFDELKSLRKGFGLNGSRPIGEFGPLVRRASGVTAADTEWTTRAKIRATFDRLSDCLAELHRTVARAALGFDAPPTVRYTERLMAVATRAPDLDRSERTLKRRCDDALRLLAELALAEQRAEVAARNQGPWHTSILRTRVLLDEPEIEAIETRRIASHVAGLSVIRLSLTVAPPEKGDRGAVGRLRLRMLSGAEVIASRRAAAARVEFDLRLSRVLDAEEEHDIEFMVGVPEMSPYYLCTPAYPCELFDLRIRFGRRRGPSRVQVVDGAFAHEAGDPTVPRATVGLDRAGEVRHVFRDLAPYRSYGLLWA</sequence>
<evidence type="ECO:0000313" key="2">
    <source>
        <dbReference type="Proteomes" id="UP000199651"/>
    </source>
</evidence>
<evidence type="ECO:0000313" key="1">
    <source>
        <dbReference type="EMBL" id="SDP19298.1"/>
    </source>
</evidence>
<name>A0A1H0QRI4_9PSEU</name>
<accession>A0A1H0QRI4</accession>
<dbReference type="EMBL" id="FNJB01000007">
    <property type="protein sequence ID" value="SDP19298.1"/>
    <property type="molecule type" value="Genomic_DNA"/>
</dbReference>
<dbReference type="Proteomes" id="UP000199651">
    <property type="component" value="Unassembled WGS sequence"/>
</dbReference>
<organism evidence="1 2">
    <name type="scientific">Actinokineospora alba</name>
    <dbReference type="NCBI Taxonomy" id="504798"/>
    <lineage>
        <taxon>Bacteria</taxon>
        <taxon>Bacillati</taxon>
        <taxon>Actinomycetota</taxon>
        <taxon>Actinomycetes</taxon>
        <taxon>Pseudonocardiales</taxon>
        <taxon>Pseudonocardiaceae</taxon>
        <taxon>Actinokineospora</taxon>
    </lineage>
</organism>
<dbReference type="AlphaFoldDB" id="A0A1H0QRI4"/>
<proteinExistence type="predicted"/>
<dbReference type="OrthoDB" id="3805675at2"/>